<accession>A0A316Z2P9</accession>
<feature type="region of interest" description="Disordered" evidence="1">
    <location>
        <begin position="109"/>
        <end position="134"/>
    </location>
</feature>
<evidence type="ECO:0008006" key="4">
    <source>
        <dbReference type="Google" id="ProtNLM"/>
    </source>
</evidence>
<protein>
    <recommendedName>
        <fullName evidence="4">Myb-like domain-containing protein</fullName>
    </recommendedName>
</protein>
<sequence>MLRFRAAVPQCAYAHEQGRAQQGARRHEHLREGQDEGAPALLGGRGRGAQARLRGGACAARWTSVHPQLTHRCLQHGSHWAVIAKEAVFEGRRKSTDLRDRFRNAFPELYEQAGYKPRQKGPKKDRRPSQSVAHAPVAREALAPLSSGGSSSAAGTGTNWMHGISAALAGVAATDDAAAPARPPPFSAPSDTSVSAHSQCTSGEVSHSETSDGEFSDAVPWERPARQAAPPTQLQRESAGRRQGSQGAPLVSPREELQQQQLQQQAQQQEQASALDFLRETHTESAGGASAGAPSTAQASGASHGSLGRSSSLHKGEHVLRRTQSSKRANPKISSFDCPPASTLQHQQRTHTFHHQQRLSKQHGTTPPAARSVSRDRSTAALLAAQQDAALGAEGAPSRPQLDRSQTADVATGMPWQASPDDAFAAMDLDQLSQLGQMISEPSASQLLDSRAAASQDLLASMDSRDVMDVDYEAAAPTAERSYAPAGRTDGTPARDSFAARSAQPDLSSLLSGSPFDFASGSGSARPLAVASFQDLLDPVGPPQSPSTWGASFTPVSSGAYTSDTSAAGVASMTEHNHWAGDLLHRGGAADGMQQPPPSFVSLANMQLPGERSLSADWSQAKRTSADGAALDANFAPGQAQRSSSVSASSERSLSSTPSVHELVNRSALLGSASERGASDMRPELTARETAERIAMQDAHISMMATAYRQPYSYPADDLHLTSLGSQTLFPSLVENTSAHRRRRSTDTLRQNFSAAEMAVAFEPTPPLSQVQQQWSAAAGSDPSRTGHYGGVAAFGEASSPRSSARERGHGRLSAFDVAAAFAHSGLANEAFGGSSEHIASGDPASYAESLPDLPQTGSYADLGSFASSGGAPMLQTSYDDLDLHAFLARSLGAAAPAPFSPRAFALSLESGGAWSGAAGAGASGADAGRSTGASGAAFADVRPPLPPKAWSDYGGEALLAGSTNPAGVAPSQPQSAAAARLETTSLLELDAAARWPSAASAAGGAFDRLEHLYLEGMHTPPSPAAAHLRAAATGFSHAAGTSWSAPWAASSPRLWAAETGEAAASRDSAGRGRPSHSGGGV</sequence>
<feature type="region of interest" description="Disordered" evidence="1">
    <location>
        <begin position="284"/>
        <end position="377"/>
    </location>
</feature>
<feature type="region of interest" description="Disordered" evidence="1">
    <location>
        <begin position="176"/>
        <end position="272"/>
    </location>
</feature>
<feature type="region of interest" description="Disordered" evidence="1">
    <location>
        <begin position="1057"/>
        <end position="1082"/>
    </location>
</feature>
<feature type="region of interest" description="Disordered" evidence="1">
    <location>
        <begin position="18"/>
        <end position="47"/>
    </location>
</feature>
<feature type="compositionally biased region" description="Low complexity" evidence="1">
    <location>
        <begin position="1057"/>
        <end position="1068"/>
    </location>
</feature>
<feature type="compositionally biased region" description="Basic residues" evidence="1">
    <location>
        <begin position="348"/>
        <end position="361"/>
    </location>
</feature>
<feature type="region of interest" description="Disordered" evidence="1">
    <location>
        <begin position="636"/>
        <end position="660"/>
    </location>
</feature>
<dbReference type="RefSeq" id="XP_025594742.1">
    <property type="nucleotide sequence ID" value="XM_025739413.1"/>
</dbReference>
<keyword evidence="3" id="KW-1185">Reference proteome</keyword>
<dbReference type="Proteomes" id="UP000245946">
    <property type="component" value="Unassembled WGS sequence"/>
</dbReference>
<dbReference type="AlphaFoldDB" id="A0A316Z2P9"/>
<feature type="compositionally biased region" description="Low complexity" evidence="1">
    <location>
        <begin position="643"/>
        <end position="659"/>
    </location>
</feature>
<feature type="compositionally biased region" description="Polar residues" evidence="1">
    <location>
        <begin position="192"/>
        <end position="205"/>
    </location>
</feature>
<dbReference type="GeneID" id="37266959"/>
<name>A0A316Z2P9_9BASI</name>
<dbReference type="OrthoDB" id="608866at2759"/>
<feature type="region of interest" description="Disordered" evidence="1">
    <location>
        <begin position="479"/>
        <end position="501"/>
    </location>
</feature>
<feature type="compositionally biased region" description="Low complexity" evidence="1">
    <location>
        <begin position="258"/>
        <end position="272"/>
    </location>
</feature>
<evidence type="ECO:0000256" key="1">
    <source>
        <dbReference type="SAM" id="MobiDB-lite"/>
    </source>
</evidence>
<feature type="region of interest" description="Disordered" evidence="1">
    <location>
        <begin position="390"/>
        <end position="419"/>
    </location>
</feature>
<feature type="region of interest" description="Disordered" evidence="1">
    <location>
        <begin position="583"/>
        <end position="603"/>
    </location>
</feature>
<feature type="region of interest" description="Disordered" evidence="1">
    <location>
        <begin position="920"/>
        <end position="941"/>
    </location>
</feature>
<organism evidence="2 3">
    <name type="scientific">Tilletiopsis washingtonensis</name>
    <dbReference type="NCBI Taxonomy" id="58919"/>
    <lineage>
        <taxon>Eukaryota</taxon>
        <taxon>Fungi</taxon>
        <taxon>Dikarya</taxon>
        <taxon>Basidiomycota</taxon>
        <taxon>Ustilaginomycotina</taxon>
        <taxon>Exobasidiomycetes</taxon>
        <taxon>Entylomatales</taxon>
        <taxon>Entylomatales incertae sedis</taxon>
        <taxon>Tilletiopsis</taxon>
    </lineage>
</organism>
<dbReference type="EMBL" id="KZ819313">
    <property type="protein sequence ID" value="PWN94463.1"/>
    <property type="molecule type" value="Genomic_DNA"/>
</dbReference>
<feature type="compositionally biased region" description="Basic residues" evidence="1">
    <location>
        <begin position="117"/>
        <end position="126"/>
    </location>
</feature>
<gene>
    <name evidence="2" type="ORF">FA09DRAFT_195946</name>
</gene>
<dbReference type="STRING" id="58919.A0A316Z2P9"/>
<feature type="compositionally biased region" description="Low complexity" evidence="1">
    <location>
        <begin position="924"/>
        <end position="940"/>
    </location>
</feature>
<proteinExistence type="predicted"/>
<reference evidence="2 3" key="1">
    <citation type="journal article" date="2018" name="Mol. Biol. Evol.">
        <title>Broad Genomic Sampling Reveals a Smut Pathogenic Ancestry of the Fungal Clade Ustilaginomycotina.</title>
        <authorList>
            <person name="Kijpornyongpan T."/>
            <person name="Mondo S.J."/>
            <person name="Barry K."/>
            <person name="Sandor L."/>
            <person name="Lee J."/>
            <person name="Lipzen A."/>
            <person name="Pangilinan J."/>
            <person name="LaButti K."/>
            <person name="Hainaut M."/>
            <person name="Henrissat B."/>
            <person name="Grigoriev I.V."/>
            <person name="Spatafora J.W."/>
            <person name="Aime M.C."/>
        </authorList>
    </citation>
    <scope>NUCLEOTIDE SEQUENCE [LARGE SCALE GENOMIC DNA]</scope>
    <source>
        <strain evidence="2 3">MCA 4186</strain>
    </source>
</reference>
<evidence type="ECO:0000313" key="2">
    <source>
        <dbReference type="EMBL" id="PWN94463.1"/>
    </source>
</evidence>
<feature type="compositionally biased region" description="Low complexity" evidence="1">
    <location>
        <begin position="285"/>
        <end position="313"/>
    </location>
</feature>
<evidence type="ECO:0000313" key="3">
    <source>
        <dbReference type="Proteomes" id="UP000245946"/>
    </source>
</evidence>
<feature type="compositionally biased region" description="Low complexity" evidence="1">
    <location>
        <begin position="37"/>
        <end position="47"/>
    </location>
</feature>